<dbReference type="InterPro" id="IPR000215">
    <property type="entry name" value="Serpin_fam"/>
</dbReference>
<sequence>MDATLRITLEKILNLHFDDQSWNQATLPVKYGGIGVRKMSSVALPAFLSSVHSIKELSSRILNSNSVCITYATEALESWKVRCPNVDISKERTTQKLWDAPLVQLTHENLVQNLTSAVDRARLLALSEKESGYWLHALPSKNLGTLLDNESFRVALGLRLGTPLCLQHKCPCGKENAGQSHVLSAFSVLTPLAQLALASVDESHNQLCETIGLPDDETIKEAFPLVNSKVSRLKGITLNMASKIYVADRYELNGEFAEDTRTTFGSEIESINFLESQKAADVVNSWVEEHTNNRIKDLVSPDSLTADTRGLLVNAIYFKGRWKNQFKKSLTYDADFYVNADDTKKVHMMSRTGDYKYAESLELGQVIQIPYEGDETSMVFVLPRNIQHFNEVQETLKDPSVFEKTMETLYSAEVEVKLPRFKIETTTDLKEVLIKMGLWQPFDPSYAKLTKLIKDLDSGLYIDSAKQKAFIEVNEEGAEAAAANVFNFAYATSLISEPRVIRFTADHPFFFYLRGGKYTLFNGAYYAS</sequence>
<organism evidence="6 7">
    <name type="scientific">Bicyclus anynana</name>
    <name type="common">Squinting bush brown butterfly</name>
    <dbReference type="NCBI Taxonomy" id="110368"/>
    <lineage>
        <taxon>Eukaryota</taxon>
        <taxon>Metazoa</taxon>
        <taxon>Ecdysozoa</taxon>
        <taxon>Arthropoda</taxon>
        <taxon>Hexapoda</taxon>
        <taxon>Insecta</taxon>
        <taxon>Pterygota</taxon>
        <taxon>Neoptera</taxon>
        <taxon>Endopterygota</taxon>
        <taxon>Lepidoptera</taxon>
        <taxon>Glossata</taxon>
        <taxon>Ditrysia</taxon>
        <taxon>Papilionoidea</taxon>
        <taxon>Nymphalidae</taxon>
        <taxon>Satyrinae</taxon>
        <taxon>Satyrini</taxon>
        <taxon>Mycalesina</taxon>
        <taxon>Bicyclus</taxon>
    </lineage>
</organism>
<dbReference type="PANTHER" id="PTHR11461:SF211">
    <property type="entry name" value="GH10112P-RELATED"/>
    <property type="match status" value="1"/>
</dbReference>
<accession>A0ABM3LHU8</accession>
<dbReference type="Gene3D" id="2.30.39.10">
    <property type="entry name" value="Alpha-1-antitrypsin, domain 1"/>
    <property type="match status" value="1"/>
</dbReference>
<dbReference type="Pfam" id="PF00079">
    <property type="entry name" value="Serpin"/>
    <property type="match status" value="1"/>
</dbReference>
<gene>
    <name evidence="7" type="primary">LOC112055540</name>
</gene>
<dbReference type="InterPro" id="IPR023795">
    <property type="entry name" value="Serpin_CS"/>
</dbReference>
<dbReference type="RefSeq" id="XP_052738626.1">
    <property type="nucleotide sequence ID" value="XM_052882666.1"/>
</dbReference>
<keyword evidence="2" id="KW-0646">Protease inhibitor</keyword>
<name>A0ABM3LHU8_BICAN</name>
<proteinExistence type="inferred from homology"/>
<dbReference type="InterPro" id="IPR023796">
    <property type="entry name" value="Serpin_dom"/>
</dbReference>
<dbReference type="SUPFAM" id="SSF56574">
    <property type="entry name" value="Serpins"/>
    <property type="match status" value="1"/>
</dbReference>
<evidence type="ECO:0000313" key="6">
    <source>
        <dbReference type="Proteomes" id="UP001652582"/>
    </source>
</evidence>
<dbReference type="InterPro" id="IPR042178">
    <property type="entry name" value="Serpin_sf_1"/>
</dbReference>
<dbReference type="InterPro" id="IPR036186">
    <property type="entry name" value="Serpin_sf"/>
</dbReference>
<protein>
    <submittedName>
        <fullName evidence="7">Antichymotrypsin-2</fullName>
    </submittedName>
</protein>
<keyword evidence="6" id="KW-1185">Reference proteome</keyword>
<dbReference type="InterPro" id="IPR042185">
    <property type="entry name" value="Serpin_sf_2"/>
</dbReference>
<dbReference type="SMART" id="SM00093">
    <property type="entry name" value="SERPIN"/>
    <property type="match status" value="1"/>
</dbReference>
<dbReference type="Gene3D" id="3.30.497.10">
    <property type="entry name" value="Antithrombin, subunit I, domain 2"/>
    <property type="match status" value="1"/>
</dbReference>
<evidence type="ECO:0000259" key="5">
    <source>
        <dbReference type="SMART" id="SM00093"/>
    </source>
</evidence>
<reference evidence="7" key="1">
    <citation type="submission" date="2025-08" db="UniProtKB">
        <authorList>
            <consortium name="RefSeq"/>
        </authorList>
    </citation>
    <scope>IDENTIFICATION</scope>
</reference>
<evidence type="ECO:0000256" key="1">
    <source>
        <dbReference type="ARBA" id="ARBA00009500"/>
    </source>
</evidence>
<dbReference type="PROSITE" id="PS00284">
    <property type="entry name" value="SERPIN"/>
    <property type="match status" value="1"/>
</dbReference>
<evidence type="ECO:0000256" key="3">
    <source>
        <dbReference type="ARBA" id="ARBA00022900"/>
    </source>
</evidence>
<dbReference type="GeneID" id="112055540"/>
<evidence type="ECO:0000256" key="4">
    <source>
        <dbReference type="RuleBase" id="RU000411"/>
    </source>
</evidence>
<feature type="domain" description="Serpin" evidence="5">
    <location>
        <begin position="174"/>
        <end position="528"/>
    </location>
</feature>
<keyword evidence="3" id="KW-0722">Serine protease inhibitor</keyword>
<evidence type="ECO:0000256" key="2">
    <source>
        <dbReference type="ARBA" id="ARBA00022690"/>
    </source>
</evidence>
<comment type="similarity">
    <text evidence="1 4">Belongs to the serpin family.</text>
</comment>
<evidence type="ECO:0000313" key="7">
    <source>
        <dbReference type="RefSeq" id="XP_052738626.1"/>
    </source>
</evidence>
<dbReference type="PANTHER" id="PTHR11461">
    <property type="entry name" value="SERINE PROTEASE INHIBITOR, SERPIN"/>
    <property type="match status" value="1"/>
</dbReference>
<dbReference type="Proteomes" id="UP001652582">
    <property type="component" value="Chromosome 7"/>
</dbReference>